<protein>
    <recommendedName>
        <fullName evidence="3">BZIP domain-containing protein</fullName>
    </recommendedName>
</protein>
<dbReference type="EMBL" id="JBBPBN010000001">
    <property type="protein sequence ID" value="KAK9046093.1"/>
    <property type="molecule type" value="Genomic_DNA"/>
</dbReference>
<reference evidence="1 2" key="1">
    <citation type="journal article" date="2024" name="G3 (Bethesda)">
        <title>Genome assembly of Hibiscus sabdariffa L. provides insights into metabolisms of medicinal natural products.</title>
        <authorList>
            <person name="Kim T."/>
        </authorList>
    </citation>
    <scope>NUCLEOTIDE SEQUENCE [LARGE SCALE GENOMIC DNA]</scope>
    <source>
        <strain evidence="1">TK-2024</strain>
        <tissue evidence="1">Old leaves</tissue>
    </source>
</reference>
<proteinExistence type="predicted"/>
<comment type="caution">
    <text evidence="1">The sequence shown here is derived from an EMBL/GenBank/DDBJ whole genome shotgun (WGS) entry which is preliminary data.</text>
</comment>
<accession>A0ABR2U8N0</accession>
<gene>
    <name evidence="1" type="ORF">V6N11_051993</name>
</gene>
<evidence type="ECO:0000313" key="1">
    <source>
        <dbReference type="EMBL" id="KAK9046093.1"/>
    </source>
</evidence>
<name>A0ABR2U8N0_9ROSI</name>
<sequence length="185" mass="21359">MWEGLGLEMELKILNDGLNMNPSEIQGTLVTNSNTNTNTKSYNDIMTRRLKNRERQRRYRARKRLEADMQRSHVLSQPTLPKTDLQFSGILNNGTARVYCKRDWKKDARRAHIFKGQDTHNASNQSTLSTTVESQISFFPTGIREEGSSGRECHLESSGNLQNFEIRKSKLGRRDWKADARKKKS</sequence>
<evidence type="ECO:0008006" key="3">
    <source>
        <dbReference type="Google" id="ProtNLM"/>
    </source>
</evidence>
<keyword evidence="2" id="KW-1185">Reference proteome</keyword>
<dbReference type="Proteomes" id="UP001396334">
    <property type="component" value="Unassembled WGS sequence"/>
</dbReference>
<organism evidence="1 2">
    <name type="scientific">Hibiscus sabdariffa</name>
    <name type="common">roselle</name>
    <dbReference type="NCBI Taxonomy" id="183260"/>
    <lineage>
        <taxon>Eukaryota</taxon>
        <taxon>Viridiplantae</taxon>
        <taxon>Streptophyta</taxon>
        <taxon>Embryophyta</taxon>
        <taxon>Tracheophyta</taxon>
        <taxon>Spermatophyta</taxon>
        <taxon>Magnoliopsida</taxon>
        <taxon>eudicotyledons</taxon>
        <taxon>Gunneridae</taxon>
        <taxon>Pentapetalae</taxon>
        <taxon>rosids</taxon>
        <taxon>malvids</taxon>
        <taxon>Malvales</taxon>
        <taxon>Malvaceae</taxon>
        <taxon>Malvoideae</taxon>
        <taxon>Hibiscus</taxon>
    </lineage>
</organism>
<evidence type="ECO:0000313" key="2">
    <source>
        <dbReference type="Proteomes" id="UP001396334"/>
    </source>
</evidence>